<dbReference type="PANTHER" id="PTHR47331">
    <property type="entry name" value="PHD-TYPE DOMAIN-CONTAINING PROTEIN"/>
    <property type="match status" value="1"/>
</dbReference>
<dbReference type="PANTHER" id="PTHR47331:SF1">
    <property type="entry name" value="GAG-LIKE PROTEIN"/>
    <property type="match status" value="1"/>
</dbReference>
<proteinExistence type="predicted"/>
<name>A0A0J7KCM3_LASNI</name>
<evidence type="ECO:0000313" key="5">
    <source>
        <dbReference type="Proteomes" id="UP000036403"/>
    </source>
</evidence>
<feature type="region of interest" description="Disordered" evidence="2">
    <location>
        <begin position="915"/>
        <end position="935"/>
    </location>
</feature>
<dbReference type="GO" id="GO:0004190">
    <property type="term" value="F:aspartic-type endopeptidase activity"/>
    <property type="evidence" value="ECO:0007669"/>
    <property type="project" value="InterPro"/>
</dbReference>
<reference evidence="4 5" key="1">
    <citation type="submission" date="2015-04" db="EMBL/GenBank/DDBJ databases">
        <title>Lasius niger genome sequencing.</title>
        <authorList>
            <person name="Konorov E.A."/>
            <person name="Nikitin M.A."/>
            <person name="Kirill M.V."/>
            <person name="Chang P."/>
        </authorList>
    </citation>
    <scope>NUCLEOTIDE SEQUENCE [LARGE SCALE GENOMIC DNA]</scope>
    <source>
        <tissue evidence="4">Whole</tissue>
    </source>
</reference>
<dbReference type="Gene3D" id="3.30.70.270">
    <property type="match status" value="1"/>
</dbReference>
<dbReference type="InterPro" id="IPR001995">
    <property type="entry name" value="Peptidase_A2_cat"/>
</dbReference>
<dbReference type="Proteomes" id="UP000036403">
    <property type="component" value="Unassembled WGS sequence"/>
</dbReference>
<accession>A0A0J7KCM3</accession>
<dbReference type="Pfam" id="PF05380">
    <property type="entry name" value="Peptidase_A17"/>
    <property type="match status" value="1"/>
</dbReference>
<sequence>VLLATARIRVADRFGNLQEARALIDQGSETTIITERLAQRLRLPRSRTTVAVFGVGGKQTGVAKGRVNLDIWARSDEDSTATTALILPRLTGYASAADLPSDAWSHIEGLELADPDFASNDPIDVLLGADVYANILRDGLRKGSGLQPVAQKTMFGWILSGKIKSPEDEDRVTTHQCSVGEPLLSLIRRFWEQEELPLTPTPLTPVERECEELFACTHTRNSDGRYTVRLPVTLPLPDLSETRAAAAHSLVRSEKRFLKNTQFRDSYVDFMNTYEKLSHMTRVETDTYITGKVCYLPHHGVLKESSSSTRLRVVFNGSWTVSSGASLNNNLIGKNLLPALSDILLRWRWHRYVMASDIEKMYRQILVHENDRDLQRILWRSDVRQEMSEFQLNTVTYGLACAPFLAVRTLRQLAEDDADRFPRGSSVLLRDVYVDDVLTGADTIDEALKIQTELLQLCKAGGFPLRKWTSNVRELIETIPEDDRAQIVPRSWSSEEENHSTLGLLWNPEADCFSFAVSRPDEGAVTKRSILAQTARLFDPLGWLTPVTIRDKITIQSTWLLGLEWDASLPEQESAQWCKFRDELPALENLRIKRGLAKGLSTSVRAIHGFADASERAYAAVLYLHSTNTEGQPVASLITAKSKVAPIKQITLPRLELCAALLLAQLTHHTVRVLGVEELPIYLWTDSTVTLGWIQGHPSKWKTYVANRVAEIQRLLPDARWNHLPGKNNPADCASRGLLPTELVDHHLWWSGPDFLHSSHPVPSCQLQTVPIDCQTEQRARVMTATTVEPTEEHHLLKRYSYLHRLLRVTAWCRRWLTATHRSKGTQGRGHPLTAPEVNEAEKLWIRLIQSANYKTELKAISLFHETTSGGLSSEGTSRRYAADLGHGETTVLDPSRQERRETMHPPVCHMCSMAGGSGGTTHGQPSSSTSHPNETISSVRCRLCWTDIPADISWTRTQNVKGIPGGVYLHEHLSYSP</sequence>
<dbReference type="STRING" id="67767.A0A0J7KCM3"/>
<dbReference type="Gene3D" id="2.40.70.10">
    <property type="entry name" value="Acid Proteases"/>
    <property type="match status" value="1"/>
</dbReference>
<dbReference type="GO" id="GO:0006508">
    <property type="term" value="P:proteolysis"/>
    <property type="evidence" value="ECO:0007669"/>
    <property type="project" value="InterPro"/>
</dbReference>
<feature type="non-terminal residue" evidence="4">
    <location>
        <position position="1"/>
    </location>
</feature>
<dbReference type="InterPro" id="IPR043502">
    <property type="entry name" value="DNA/RNA_pol_sf"/>
</dbReference>
<gene>
    <name evidence="4" type="ORF">RF55_12602</name>
</gene>
<protein>
    <recommendedName>
        <fullName evidence="3">Peptidase A2 domain-containing protein</fullName>
    </recommendedName>
</protein>
<dbReference type="EMBL" id="LBMM01009618">
    <property type="protein sequence ID" value="KMQ87989.1"/>
    <property type="molecule type" value="Genomic_DNA"/>
</dbReference>
<dbReference type="InterPro" id="IPR008042">
    <property type="entry name" value="Retrotrans_Pao"/>
</dbReference>
<dbReference type="CDD" id="cd00303">
    <property type="entry name" value="retropepsin_like"/>
    <property type="match status" value="1"/>
</dbReference>
<comment type="caution">
    <text evidence="4">The sequence shown here is derived from an EMBL/GenBank/DDBJ whole genome shotgun (WGS) entry which is preliminary data.</text>
</comment>
<keyword evidence="1" id="KW-0378">Hydrolase</keyword>
<dbReference type="SUPFAM" id="SSF56672">
    <property type="entry name" value="DNA/RNA polymerases"/>
    <property type="match status" value="1"/>
</dbReference>
<dbReference type="CDD" id="cd01644">
    <property type="entry name" value="RT_pepA17"/>
    <property type="match status" value="1"/>
</dbReference>
<dbReference type="GO" id="GO:0071897">
    <property type="term" value="P:DNA biosynthetic process"/>
    <property type="evidence" value="ECO:0007669"/>
    <property type="project" value="UniProtKB-ARBA"/>
</dbReference>
<dbReference type="PROSITE" id="PS50175">
    <property type="entry name" value="ASP_PROT_RETROV"/>
    <property type="match status" value="1"/>
</dbReference>
<keyword evidence="5" id="KW-1185">Reference proteome</keyword>
<dbReference type="InterPro" id="IPR000477">
    <property type="entry name" value="RT_dom"/>
</dbReference>
<feature type="domain" description="Peptidase A2" evidence="3">
    <location>
        <begin position="20"/>
        <end position="57"/>
    </location>
</feature>
<evidence type="ECO:0000313" key="4">
    <source>
        <dbReference type="EMBL" id="KMQ87989.1"/>
    </source>
</evidence>
<dbReference type="Pfam" id="PF00078">
    <property type="entry name" value="RVT_1"/>
    <property type="match status" value="1"/>
</dbReference>
<dbReference type="OrthoDB" id="7616465at2759"/>
<dbReference type="AlphaFoldDB" id="A0A0J7KCM3"/>
<evidence type="ECO:0000259" key="3">
    <source>
        <dbReference type="PROSITE" id="PS50175"/>
    </source>
</evidence>
<dbReference type="Gene3D" id="3.10.10.10">
    <property type="entry name" value="HIV Type 1 Reverse Transcriptase, subunit A, domain 1"/>
    <property type="match status" value="1"/>
</dbReference>
<dbReference type="PaxDb" id="67767-A0A0J7KCM3"/>
<evidence type="ECO:0000256" key="1">
    <source>
        <dbReference type="ARBA" id="ARBA00022801"/>
    </source>
</evidence>
<feature type="compositionally biased region" description="Polar residues" evidence="2">
    <location>
        <begin position="923"/>
        <end position="935"/>
    </location>
</feature>
<dbReference type="InterPro" id="IPR021109">
    <property type="entry name" value="Peptidase_aspartic_dom_sf"/>
</dbReference>
<evidence type="ECO:0000256" key="2">
    <source>
        <dbReference type="SAM" id="MobiDB-lite"/>
    </source>
</evidence>
<dbReference type="InterPro" id="IPR043128">
    <property type="entry name" value="Rev_trsase/Diguanyl_cyclase"/>
</dbReference>
<organism evidence="4 5">
    <name type="scientific">Lasius niger</name>
    <name type="common">Black garden ant</name>
    <dbReference type="NCBI Taxonomy" id="67767"/>
    <lineage>
        <taxon>Eukaryota</taxon>
        <taxon>Metazoa</taxon>
        <taxon>Ecdysozoa</taxon>
        <taxon>Arthropoda</taxon>
        <taxon>Hexapoda</taxon>
        <taxon>Insecta</taxon>
        <taxon>Pterygota</taxon>
        <taxon>Neoptera</taxon>
        <taxon>Endopterygota</taxon>
        <taxon>Hymenoptera</taxon>
        <taxon>Apocrita</taxon>
        <taxon>Aculeata</taxon>
        <taxon>Formicoidea</taxon>
        <taxon>Formicidae</taxon>
        <taxon>Formicinae</taxon>
        <taxon>Lasius</taxon>
        <taxon>Lasius</taxon>
    </lineage>
</organism>